<accession>A0A0P4R9W7</accession>
<name>A0A0P4R9W7_9ACTN</name>
<gene>
    <name evidence="1" type="ORF">TPA0598_05_04580</name>
</gene>
<evidence type="ECO:0000313" key="2">
    <source>
        <dbReference type="Proteomes" id="UP000048965"/>
    </source>
</evidence>
<dbReference type="RefSeq" id="WP_042156398.1">
    <property type="nucleotide sequence ID" value="NZ_BBNO01000005.1"/>
</dbReference>
<dbReference type="EMBL" id="BBNO01000005">
    <property type="protein sequence ID" value="GAO09736.1"/>
    <property type="molecule type" value="Genomic_DNA"/>
</dbReference>
<sequence>MKTTSQHRALGLGHWSHPLLGQRVIDHAHGDRVGVLRALAPDVQGGSLDPVLKVPDTPPVAWLSPEGGGVEWTTALDTIEAA</sequence>
<comment type="caution">
    <text evidence="1">The sequence shown here is derived from an EMBL/GenBank/DDBJ whole genome shotgun (WGS) entry which is preliminary data.</text>
</comment>
<reference evidence="1 2" key="2">
    <citation type="journal article" date="2015" name="Stand. Genomic Sci.">
        <title>Draft genome sequence of marine-derived Streptomyces sp. TP-A0598, a producer of anti-MRSA antibiotic lydicamycins.</title>
        <authorList>
            <person name="Komaki H."/>
            <person name="Ichikawa N."/>
            <person name="Hosoyama A."/>
            <person name="Fujita N."/>
            <person name="Igarashi Y."/>
        </authorList>
    </citation>
    <scope>NUCLEOTIDE SEQUENCE [LARGE SCALE GENOMIC DNA]</scope>
    <source>
        <strain evidence="1 2">NBRC 110027</strain>
    </source>
</reference>
<reference evidence="2" key="1">
    <citation type="submission" date="2014-09" db="EMBL/GenBank/DDBJ databases">
        <title>Whole genome shotgun sequence of Streptomyces sp. NBRC 110027.</title>
        <authorList>
            <person name="Komaki H."/>
            <person name="Ichikawa N."/>
            <person name="Katano-Makiyama Y."/>
            <person name="Hosoyama A."/>
            <person name="Hashimoto M."/>
            <person name="Uohara A."/>
            <person name="Kitahashi Y."/>
            <person name="Ohji S."/>
            <person name="Kimura A."/>
            <person name="Yamazoe A."/>
            <person name="Igarashi Y."/>
            <person name="Fujita N."/>
        </authorList>
    </citation>
    <scope>NUCLEOTIDE SEQUENCE [LARGE SCALE GENOMIC DNA]</scope>
    <source>
        <strain evidence="2">NBRC 110027</strain>
    </source>
</reference>
<organism evidence="1 2">
    <name type="scientific">Streptomyces lydicamycinicus</name>
    <dbReference type="NCBI Taxonomy" id="1546107"/>
    <lineage>
        <taxon>Bacteria</taxon>
        <taxon>Bacillati</taxon>
        <taxon>Actinomycetota</taxon>
        <taxon>Actinomycetes</taxon>
        <taxon>Kitasatosporales</taxon>
        <taxon>Streptomycetaceae</taxon>
        <taxon>Streptomyces</taxon>
    </lineage>
</organism>
<keyword evidence="2" id="KW-1185">Reference proteome</keyword>
<proteinExistence type="predicted"/>
<evidence type="ECO:0000313" key="1">
    <source>
        <dbReference type="EMBL" id="GAO09736.1"/>
    </source>
</evidence>
<dbReference type="Proteomes" id="UP000048965">
    <property type="component" value="Unassembled WGS sequence"/>
</dbReference>
<protein>
    <submittedName>
        <fullName evidence="1">Uncharacterized protein</fullName>
    </submittedName>
</protein>
<dbReference type="AlphaFoldDB" id="A0A0P4R9W7"/>
<dbReference type="OrthoDB" id="4255650at2"/>